<organism evidence="2 3">
    <name type="scientific">Vibrio sinensis</name>
    <dbReference type="NCBI Taxonomy" id="2302434"/>
    <lineage>
        <taxon>Bacteria</taxon>
        <taxon>Pseudomonadati</taxon>
        <taxon>Pseudomonadota</taxon>
        <taxon>Gammaproteobacteria</taxon>
        <taxon>Vibrionales</taxon>
        <taxon>Vibrionaceae</taxon>
        <taxon>Vibrio</taxon>
    </lineage>
</organism>
<keyword evidence="1" id="KW-0472">Membrane</keyword>
<dbReference type="RefSeq" id="WP_120029464.1">
    <property type="nucleotide sequence ID" value="NZ_QVMU01000001.1"/>
</dbReference>
<dbReference type="OrthoDB" id="8928961at2"/>
<keyword evidence="3" id="KW-1185">Reference proteome</keyword>
<feature type="transmembrane region" description="Helical" evidence="1">
    <location>
        <begin position="190"/>
        <end position="208"/>
    </location>
</feature>
<accession>A0A3A6QTL5</accession>
<dbReference type="Proteomes" id="UP000273252">
    <property type="component" value="Unassembled WGS sequence"/>
</dbReference>
<gene>
    <name evidence="2" type="ORF">DZ860_03290</name>
</gene>
<keyword evidence="1" id="KW-1133">Transmembrane helix</keyword>
<name>A0A3A6QTL5_9VIBR</name>
<dbReference type="EMBL" id="QVMU01000001">
    <property type="protein sequence ID" value="RJX75713.1"/>
    <property type="molecule type" value="Genomic_DNA"/>
</dbReference>
<evidence type="ECO:0000256" key="1">
    <source>
        <dbReference type="SAM" id="Phobius"/>
    </source>
</evidence>
<reference evidence="2 3" key="1">
    <citation type="submission" date="2018-08" db="EMBL/GenBank/DDBJ databases">
        <title>Vibrio isolated from the Eastern China Marginal Seas.</title>
        <authorList>
            <person name="Li Y."/>
        </authorList>
    </citation>
    <scope>NUCLEOTIDE SEQUENCE [LARGE SCALE GENOMIC DNA]</scope>
    <source>
        <strain evidence="2 3">BEI233</strain>
    </source>
</reference>
<protein>
    <submittedName>
        <fullName evidence="2">Uncharacterized protein</fullName>
    </submittedName>
</protein>
<sequence>MAKSIEELAAAIRVADEFWNHYTNGDKTTARFHLFRAIIELVNGSAAFEAQQLDECYVTSSELADKVAFLANAKPATYNSGRLNQEYKLLLERLDALQPSLEQAAKKLGLDVIPVIHKEANAGGQGKQSIYRLLATKVNTSELNIKSSAEEQSASSDPNKISYYIESLPKLPVWTRWLQNINMTKHRWKMVLFTMSPIVLIIICAIIFQLSSFKLIEPQILTYLTVFTMWYVGLFLLCFRYLIDALNNNITTLPEMMLPLNLRSAVLQYELNEPGSDNGRIKQLTIKVFAAKCPICGYRVDIKSVGLPFRTRLIGVCNNNPIEHRYTFDFTTQQGTKLS</sequence>
<comment type="caution">
    <text evidence="2">The sequence shown here is derived from an EMBL/GenBank/DDBJ whole genome shotgun (WGS) entry which is preliminary data.</text>
</comment>
<dbReference type="AlphaFoldDB" id="A0A3A6QTL5"/>
<evidence type="ECO:0000313" key="3">
    <source>
        <dbReference type="Proteomes" id="UP000273252"/>
    </source>
</evidence>
<proteinExistence type="predicted"/>
<keyword evidence="1" id="KW-0812">Transmembrane</keyword>
<evidence type="ECO:0000313" key="2">
    <source>
        <dbReference type="EMBL" id="RJX75713.1"/>
    </source>
</evidence>
<feature type="transmembrane region" description="Helical" evidence="1">
    <location>
        <begin position="220"/>
        <end position="243"/>
    </location>
</feature>